<dbReference type="STRING" id="926556.Echvi_1388"/>
<keyword evidence="3" id="KW-1185">Reference proteome</keyword>
<evidence type="ECO:0000313" key="3">
    <source>
        <dbReference type="Proteomes" id="UP000010796"/>
    </source>
</evidence>
<dbReference type="Proteomes" id="UP000010796">
    <property type="component" value="Chromosome"/>
</dbReference>
<protein>
    <submittedName>
        <fullName evidence="2">Uncharacterized protein</fullName>
    </submittedName>
</protein>
<accession>L0FWH9</accession>
<keyword evidence="1" id="KW-0472">Membrane</keyword>
<keyword evidence="1" id="KW-1133">Transmembrane helix</keyword>
<dbReference type="AlphaFoldDB" id="L0FWH9"/>
<organism evidence="2 3">
    <name type="scientific">Echinicola vietnamensis (strain DSM 17526 / LMG 23754 / KMM 6221)</name>
    <dbReference type="NCBI Taxonomy" id="926556"/>
    <lineage>
        <taxon>Bacteria</taxon>
        <taxon>Pseudomonadati</taxon>
        <taxon>Bacteroidota</taxon>
        <taxon>Cytophagia</taxon>
        <taxon>Cytophagales</taxon>
        <taxon>Cyclobacteriaceae</taxon>
        <taxon>Echinicola</taxon>
    </lineage>
</organism>
<dbReference type="OrthoDB" id="1444551at2"/>
<sequence length="134" mass="15778">MDFDYIKIFVTIILVVSGWIIGHYFNSKRTRDQKRREISVEHLINSYRILTNEISHRKETPERTEKLENILSDIQLFGSSDQVRLAQDLADQVAAGGEFQLDPLINSLRNDLRDELRLPKIHGNIKWLRFNDEK</sequence>
<dbReference type="RefSeq" id="WP_015265220.1">
    <property type="nucleotide sequence ID" value="NC_019904.1"/>
</dbReference>
<dbReference type="EMBL" id="CP003346">
    <property type="protein sequence ID" value="AGA77657.1"/>
    <property type="molecule type" value="Genomic_DNA"/>
</dbReference>
<feature type="transmembrane region" description="Helical" evidence="1">
    <location>
        <begin position="6"/>
        <end position="26"/>
    </location>
</feature>
<reference evidence="3" key="1">
    <citation type="submission" date="2012-02" db="EMBL/GenBank/DDBJ databases">
        <title>The complete genome of Echinicola vietnamensis DSM 17526.</title>
        <authorList>
            <person name="Lucas S."/>
            <person name="Copeland A."/>
            <person name="Lapidus A."/>
            <person name="Glavina del Rio T."/>
            <person name="Dalin E."/>
            <person name="Tice H."/>
            <person name="Bruce D."/>
            <person name="Goodwin L."/>
            <person name="Pitluck S."/>
            <person name="Peters L."/>
            <person name="Ovchinnikova G."/>
            <person name="Teshima H."/>
            <person name="Kyrpides N."/>
            <person name="Mavromatis K."/>
            <person name="Ivanova N."/>
            <person name="Brettin T."/>
            <person name="Detter J.C."/>
            <person name="Han C."/>
            <person name="Larimer F."/>
            <person name="Land M."/>
            <person name="Hauser L."/>
            <person name="Markowitz V."/>
            <person name="Cheng J.-F."/>
            <person name="Hugenholtz P."/>
            <person name="Woyke T."/>
            <person name="Wu D."/>
            <person name="Brambilla E."/>
            <person name="Klenk H.-P."/>
            <person name="Eisen J.A."/>
        </authorList>
    </citation>
    <scope>NUCLEOTIDE SEQUENCE [LARGE SCALE GENOMIC DNA]</scope>
    <source>
        <strain evidence="3">DSM 17526 / LMG 23754 / KMM 6221</strain>
    </source>
</reference>
<dbReference type="eggNOG" id="ENOG5033B1C">
    <property type="taxonomic scope" value="Bacteria"/>
</dbReference>
<proteinExistence type="predicted"/>
<keyword evidence="1" id="KW-0812">Transmembrane</keyword>
<dbReference type="HOGENOM" id="CLU_156453_0_0_10"/>
<dbReference type="KEGG" id="evi:Echvi_1388"/>
<gene>
    <name evidence="2" type="ordered locus">Echvi_1388</name>
</gene>
<evidence type="ECO:0000313" key="2">
    <source>
        <dbReference type="EMBL" id="AGA77657.1"/>
    </source>
</evidence>
<evidence type="ECO:0000256" key="1">
    <source>
        <dbReference type="SAM" id="Phobius"/>
    </source>
</evidence>
<name>L0FWH9_ECHVK</name>